<dbReference type="GO" id="GO:0071978">
    <property type="term" value="P:bacterial-type flagellum-dependent swarming motility"/>
    <property type="evidence" value="ECO:0007669"/>
    <property type="project" value="TreeGrafter"/>
</dbReference>
<keyword evidence="12" id="KW-0966">Cell projection</keyword>
<evidence type="ECO:0000313" key="12">
    <source>
        <dbReference type="EMBL" id="RUL62970.1"/>
    </source>
</evidence>
<protein>
    <recommendedName>
        <fullName evidence="10">Flagellar protein FliL</fullName>
    </recommendedName>
</protein>
<dbReference type="PANTHER" id="PTHR35091">
    <property type="entry name" value="FLAGELLAR PROTEIN FLIL"/>
    <property type="match status" value="1"/>
</dbReference>
<keyword evidence="10" id="KW-0997">Cell inner membrane</keyword>
<keyword evidence="4" id="KW-1003">Cell membrane</keyword>
<evidence type="ECO:0000256" key="3">
    <source>
        <dbReference type="ARBA" id="ARBA00008281"/>
    </source>
</evidence>
<name>A0A432LRL6_9GAMM</name>
<dbReference type="GO" id="GO:0009425">
    <property type="term" value="C:bacterial-type flagellum basal body"/>
    <property type="evidence" value="ECO:0007669"/>
    <property type="project" value="InterPro"/>
</dbReference>
<evidence type="ECO:0000256" key="7">
    <source>
        <dbReference type="ARBA" id="ARBA00022779"/>
    </source>
</evidence>
<reference evidence="12 13" key="1">
    <citation type="submission" date="2018-12" db="EMBL/GenBank/DDBJ databases">
        <title>Dyella dinghuensis sp. nov. DHOA06 and Dyella choica sp. nov. 4M-K27, isolated from forest soil.</title>
        <authorList>
            <person name="Qiu L.-H."/>
            <person name="Gao Z.-H."/>
        </authorList>
    </citation>
    <scope>NUCLEOTIDE SEQUENCE [LARGE SCALE GENOMIC DNA]</scope>
    <source>
        <strain evidence="12 13">DHOA06</strain>
    </source>
</reference>
<gene>
    <name evidence="12" type="ORF">EKH79_11155</name>
</gene>
<evidence type="ECO:0000256" key="11">
    <source>
        <dbReference type="SAM" id="MobiDB-lite"/>
    </source>
</evidence>
<organism evidence="12 13">
    <name type="scientific">Dyella dinghuensis</name>
    <dbReference type="NCBI Taxonomy" id="1920169"/>
    <lineage>
        <taxon>Bacteria</taxon>
        <taxon>Pseudomonadati</taxon>
        <taxon>Pseudomonadota</taxon>
        <taxon>Gammaproteobacteria</taxon>
        <taxon>Lysobacterales</taxon>
        <taxon>Rhodanobacteraceae</taxon>
        <taxon>Dyella</taxon>
    </lineage>
</organism>
<dbReference type="Pfam" id="PF03748">
    <property type="entry name" value="FliL"/>
    <property type="match status" value="1"/>
</dbReference>
<evidence type="ECO:0000256" key="9">
    <source>
        <dbReference type="ARBA" id="ARBA00023136"/>
    </source>
</evidence>
<sequence length="167" mass="17454">MANADIAEEVAPAAPPTQKKGGKKLMVIGLVAVLALGGGGFALMHSHGAKASTAPVEAPKAAELFLPLEPAFVVNFADQDSTRYLQVGVTVMTRDPDAIQALKDSDPVIRNALVMLFSAQTYAGLSDTAGKEKLQAQALAAVRKIVADKTGKPADVEALYFTSFVMQ</sequence>
<dbReference type="EMBL" id="RYZR01000006">
    <property type="protein sequence ID" value="RUL62970.1"/>
    <property type="molecule type" value="Genomic_DNA"/>
</dbReference>
<feature type="transmembrane region" description="Helical" evidence="10">
    <location>
        <begin position="25"/>
        <end position="44"/>
    </location>
</feature>
<comment type="caution">
    <text evidence="12">The sequence shown here is derived from an EMBL/GenBank/DDBJ whole genome shotgun (WGS) entry which is preliminary data.</text>
</comment>
<dbReference type="GO" id="GO:0006935">
    <property type="term" value="P:chemotaxis"/>
    <property type="evidence" value="ECO:0007669"/>
    <property type="project" value="UniProtKB-KW"/>
</dbReference>
<dbReference type="AlphaFoldDB" id="A0A432LRL6"/>
<keyword evidence="12" id="KW-0282">Flagellum</keyword>
<dbReference type="PANTHER" id="PTHR35091:SF2">
    <property type="entry name" value="FLAGELLAR PROTEIN FLIL"/>
    <property type="match status" value="1"/>
</dbReference>
<keyword evidence="8 10" id="KW-1133">Transmembrane helix</keyword>
<evidence type="ECO:0000256" key="8">
    <source>
        <dbReference type="ARBA" id="ARBA00022989"/>
    </source>
</evidence>
<dbReference type="RefSeq" id="WP_126673908.1">
    <property type="nucleotide sequence ID" value="NZ_RYZR01000006.1"/>
</dbReference>
<dbReference type="OrthoDB" id="5616092at2"/>
<comment type="similarity">
    <text evidence="3 10">Belongs to the FliL family.</text>
</comment>
<keyword evidence="9 10" id="KW-0472">Membrane</keyword>
<evidence type="ECO:0000256" key="6">
    <source>
        <dbReference type="ARBA" id="ARBA00022692"/>
    </source>
</evidence>
<evidence type="ECO:0000256" key="2">
    <source>
        <dbReference type="ARBA" id="ARBA00004162"/>
    </source>
</evidence>
<dbReference type="Proteomes" id="UP000267077">
    <property type="component" value="Unassembled WGS sequence"/>
</dbReference>
<proteinExistence type="inferred from homology"/>
<keyword evidence="12" id="KW-0969">Cilium</keyword>
<keyword evidence="13" id="KW-1185">Reference proteome</keyword>
<comment type="function">
    <text evidence="1 10">Controls the rotational direction of flagella during chemotaxis.</text>
</comment>
<evidence type="ECO:0000256" key="5">
    <source>
        <dbReference type="ARBA" id="ARBA00022500"/>
    </source>
</evidence>
<evidence type="ECO:0000256" key="4">
    <source>
        <dbReference type="ARBA" id="ARBA00022475"/>
    </source>
</evidence>
<accession>A0A432LRL6</accession>
<evidence type="ECO:0000256" key="10">
    <source>
        <dbReference type="RuleBase" id="RU364125"/>
    </source>
</evidence>
<comment type="subcellular location">
    <subcellularLocation>
        <location evidence="10">Cell inner membrane</location>
    </subcellularLocation>
    <subcellularLocation>
        <location evidence="2">Cell membrane</location>
        <topology evidence="2">Single-pass membrane protein</topology>
    </subcellularLocation>
</comment>
<evidence type="ECO:0000313" key="13">
    <source>
        <dbReference type="Proteomes" id="UP000267077"/>
    </source>
</evidence>
<keyword evidence="6 10" id="KW-0812">Transmembrane</keyword>
<evidence type="ECO:0000256" key="1">
    <source>
        <dbReference type="ARBA" id="ARBA00002254"/>
    </source>
</evidence>
<feature type="region of interest" description="Disordered" evidence="11">
    <location>
        <begin position="1"/>
        <end position="20"/>
    </location>
</feature>
<keyword evidence="5 10" id="KW-0145">Chemotaxis</keyword>
<dbReference type="GO" id="GO:0005886">
    <property type="term" value="C:plasma membrane"/>
    <property type="evidence" value="ECO:0007669"/>
    <property type="project" value="UniProtKB-SubCell"/>
</dbReference>
<keyword evidence="7 10" id="KW-0283">Flagellar rotation</keyword>
<dbReference type="InterPro" id="IPR005503">
    <property type="entry name" value="FliL"/>
</dbReference>